<sequence>MKIQLQEQTLRLRIDEAELAQLLAGTSVSNQTHWPDGRVEHHQLTLGGRAGWQRDGDGWRVTLSDTEVRAFAARLPSRDGLSLTLPVPGAEPLQLLFDVDVRDSVRHRRTHREDRT</sequence>
<evidence type="ECO:0000313" key="1">
    <source>
        <dbReference type="EMBL" id="MFK2918841.1"/>
    </source>
</evidence>
<comment type="caution">
    <text evidence="1">The sequence shown here is derived from an EMBL/GenBank/DDBJ whole genome shotgun (WGS) entry which is preliminary data.</text>
</comment>
<reference evidence="1 2" key="1">
    <citation type="submission" date="2020-10" db="EMBL/GenBank/DDBJ databases">
        <title>Phylogeny of dyella-like bacteria.</title>
        <authorList>
            <person name="Fu J."/>
        </authorList>
    </citation>
    <scope>NUCLEOTIDE SEQUENCE [LARGE SCALE GENOMIC DNA]</scope>
    <source>
        <strain evidence="1 2">BB4</strain>
    </source>
</reference>
<evidence type="ECO:0000313" key="2">
    <source>
        <dbReference type="Proteomes" id="UP001620408"/>
    </source>
</evidence>
<keyword evidence="2" id="KW-1185">Reference proteome</keyword>
<accession>A0ABW8K7I4</accession>
<gene>
    <name evidence="1" type="ORF">ISS97_16335</name>
</gene>
<dbReference type="Proteomes" id="UP001620408">
    <property type="component" value="Unassembled WGS sequence"/>
</dbReference>
<organism evidence="1 2">
    <name type="scientific">Dyella koreensis</name>
    <dbReference type="NCBI Taxonomy" id="311235"/>
    <lineage>
        <taxon>Bacteria</taxon>
        <taxon>Pseudomonadati</taxon>
        <taxon>Pseudomonadota</taxon>
        <taxon>Gammaproteobacteria</taxon>
        <taxon>Lysobacterales</taxon>
        <taxon>Rhodanobacteraceae</taxon>
        <taxon>Dyella</taxon>
    </lineage>
</organism>
<proteinExistence type="predicted"/>
<dbReference type="RefSeq" id="WP_379983541.1">
    <property type="nucleotide sequence ID" value="NZ_JADIKD010000012.1"/>
</dbReference>
<dbReference type="EMBL" id="JADIKD010000012">
    <property type="protein sequence ID" value="MFK2918841.1"/>
    <property type="molecule type" value="Genomic_DNA"/>
</dbReference>
<name>A0ABW8K7I4_9GAMM</name>
<protein>
    <submittedName>
        <fullName evidence="1">Uncharacterized protein</fullName>
    </submittedName>
</protein>